<feature type="transmembrane region" description="Helical" evidence="1">
    <location>
        <begin position="6"/>
        <end position="25"/>
    </location>
</feature>
<evidence type="ECO:0008006" key="4">
    <source>
        <dbReference type="Google" id="ProtNLM"/>
    </source>
</evidence>
<keyword evidence="1" id="KW-1133">Transmembrane helix</keyword>
<reference evidence="2 3" key="1">
    <citation type="journal article" date="2023" name="Sci. Data">
        <title>Genome assembly of the Korean intertidal mud-creeper Batillaria attramentaria.</title>
        <authorList>
            <person name="Patra A.K."/>
            <person name="Ho P.T."/>
            <person name="Jun S."/>
            <person name="Lee S.J."/>
            <person name="Kim Y."/>
            <person name="Won Y.J."/>
        </authorList>
    </citation>
    <scope>NUCLEOTIDE SEQUENCE [LARGE SCALE GENOMIC DNA]</scope>
    <source>
        <strain evidence="2">Wonlab-2016</strain>
    </source>
</reference>
<name>A0ABD0J8K1_9CAEN</name>
<evidence type="ECO:0000313" key="3">
    <source>
        <dbReference type="Proteomes" id="UP001519460"/>
    </source>
</evidence>
<dbReference type="AlphaFoldDB" id="A0ABD0J8K1"/>
<protein>
    <recommendedName>
        <fullName evidence="4">Endonuclease/exonuclease/phosphatase domain-containing protein</fullName>
    </recommendedName>
</protein>
<dbReference type="InterPro" id="IPR036691">
    <property type="entry name" value="Endo/exonu/phosph_ase_sf"/>
</dbReference>
<keyword evidence="1" id="KW-0812">Transmembrane</keyword>
<dbReference type="Gene3D" id="3.60.10.10">
    <property type="entry name" value="Endonuclease/exonuclease/phosphatase"/>
    <property type="match status" value="1"/>
</dbReference>
<keyword evidence="3" id="KW-1185">Reference proteome</keyword>
<dbReference type="EMBL" id="JACVVK020000562">
    <property type="protein sequence ID" value="KAK7465984.1"/>
    <property type="molecule type" value="Genomic_DNA"/>
</dbReference>
<accession>A0ABD0J8K1</accession>
<dbReference type="SUPFAM" id="SSF56219">
    <property type="entry name" value="DNase I-like"/>
    <property type="match status" value="1"/>
</dbReference>
<proteinExistence type="predicted"/>
<dbReference type="Proteomes" id="UP001519460">
    <property type="component" value="Unassembled WGS sequence"/>
</dbReference>
<evidence type="ECO:0000256" key="1">
    <source>
        <dbReference type="SAM" id="Phobius"/>
    </source>
</evidence>
<gene>
    <name evidence="2" type="ORF">BaRGS_00037471</name>
</gene>
<evidence type="ECO:0000313" key="2">
    <source>
        <dbReference type="EMBL" id="KAK7465984.1"/>
    </source>
</evidence>
<organism evidence="2 3">
    <name type="scientific">Batillaria attramentaria</name>
    <dbReference type="NCBI Taxonomy" id="370345"/>
    <lineage>
        <taxon>Eukaryota</taxon>
        <taxon>Metazoa</taxon>
        <taxon>Spiralia</taxon>
        <taxon>Lophotrochozoa</taxon>
        <taxon>Mollusca</taxon>
        <taxon>Gastropoda</taxon>
        <taxon>Caenogastropoda</taxon>
        <taxon>Sorbeoconcha</taxon>
        <taxon>Cerithioidea</taxon>
        <taxon>Batillariidae</taxon>
        <taxon>Batillaria</taxon>
    </lineage>
</organism>
<keyword evidence="1" id="KW-0472">Membrane</keyword>
<comment type="caution">
    <text evidence="2">The sequence shown here is derived from an EMBL/GenBank/DDBJ whole genome shotgun (WGS) entry which is preliminary data.</text>
</comment>
<sequence length="285" mass="32462">MDRVLFWWAYLLAPPHIKLLLWIFLSCTGQRIHSVWQPLVATERFDLHEHHTATVHPGVSPSVTVQTEPAFFNVSQHQVSDSGYGNRPKLLYSRQGLLSLNASQYHLTCDVISRLRELHIGYRLPRKRSCRGGRRKQNQIKVCVGNRSVPTPDPLFESHCSDQRVASATDPQDRDSLIMINTNPRRQFLTVCHFNAQSVAGNQSEKRSEIELFVRDESVDVLLLTETWLKCQGDEAKCVDMTPPGYTLRSFPRATRGGGVAFLLRNTILDNAVITTTFPFHPRIF</sequence>